<dbReference type="RefSeq" id="WP_150997160.1">
    <property type="nucleotide sequence ID" value="NZ_BPQY01000499.1"/>
</dbReference>
<reference evidence="3 4" key="1">
    <citation type="submission" date="2019-09" db="EMBL/GenBank/DDBJ databases">
        <title>YIM 48816 draft genome.</title>
        <authorList>
            <person name="Jiang L."/>
        </authorList>
    </citation>
    <scope>NUCLEOTIDE SEQUENCE [LARGE SCALE GENOMIC DNA]</scope>
    <source>
        <strain evidence="3 4">YIM 48816</strain>
    </source>
</reference>
<dbReference type="OrthoDB" id="9771846at2"/>
<evidence type="ECO:0000313" key="4">
    <source>
        <dbReference type="Proteomes" id="UP000474159"/>
    </source>
</evidence>
<dbReference type="PANTHER" id="PTHR34136">
    <property type="match status" value="1"/>
</dbReference>
<keyword evidence="4" id="KW-1185">Reference proteome</keyword>
<dbReference type="InterPro" id="IPR004629">
    <property type="entry name" value="WecG_TagA_CpsF"/>
</dbReference>
<accession>A0A6L3T3S6</accession>
<dbReference type="AlphaFoldDB" id="A0A6L3T3S6"/>
<dbReference type="GO" id="GO:0016758">
    <property type="term" value="F:hexosyltransferase activity"/>
    <property type="evidence" value="ECO:0007669"/>
    <property type="project" value="TreeGrafter"/>
</dbReference>
<dbReference type="EMBL" id="VZZK01000002">
    <property type="protein sequence ID" value="KAB1081330.1"/>
    <property type="molecule type" value="Genomic_DNA"/>
</dbReference>
<proteinExistence type="predicted"/>
<dbReference type="Proteomes" id="UP000474159">
    <property type="component" value="Unassembled WGS sequence"/>
</dbReference>
<keyword evidence="1" id="KW-0328">Glycosyltransferase</keyword>
<dbReference type="PANTHER" id="PTHR34136:SF1">
    <property type="entry name" value="UDP-N-ACETYL-D-MANNOSAMINURONIC ACID TRANSFERASE"/>
    <property type="match status" value="1"/>
</dbReference>
<protein>
    <submittedName>
        <fullName evidence="3">WecB/TagA/CpsF family glycosyltransferase</fullName>
    </submittedName>
</protein>
<sequence>MSVRLFGHVFSTGTAAEVLAEAEAKPCTLPRLVVTANVDHIIVLSENPGFRKAYQGAAARTLDGMPLVWLARLGGCYDAIRVTGHDLLACAVAAPQVPGRRVFVLCASTRVGDRIRALFVRAGLAPEDVAVAAPPFGFETDAAYSCALADAVRSHGTTLLLMGVGAPKSEIWVDRQGAALGAPVVLSVGDALTVAAGLAPRAPRLMQRAGLEWLFRFLHAPQRLFHRYFVRSWRFVWILANARDSAAR</sequence>
<evidence type="ECO:0000313" key="3">
    <source>
        <dbReference type="EMBL" id="KAB1081330.1"/>
    </source>
</evidence>
<dbReference type="NCBIfam" id="TIGR00696">
    <property type="entry name" value="wecG_tagA_cpsF"/>
    <property type="match status" value="1"/>
</dbReference>
<keyword evidence="2 3" id="KW-0808">Transferase</keyword>
<organism evidence="3 4">
    <name type="scientific">Methylobacterium soli</name>
    <dbReference type="NCBI Taxonomy" id="553447"/>
    <lineage>
        <taxon>Bacteria</taxon>
        <taxon>Pseudomonadati</taxon>
        <taxon>Pseudomonadota</taxon>
        <taxon>Alphaproteobacteria</taxon>
        <taxon>Hyphomicrobiales</taxon>
        <taxon>Methylobacteriaceae</taxon>
        <taxon>Methylobacterium</taxon>
    </lineage>
</organism>
<evidence type="ECO:0000256" key="1">
    <source>
        <dbReference type="ARBA" id="ARBA00022676"/>
    </source>
</evidence>
<dbReference type="CDD" id="cd06533">
    <property type="entry name" value="Glyco_transf_WecG_TagA"/>
    <property type="match status" value="1"/>
</dbReference>
<gene>
    <name evidence="3" type="ORF">F6X53_03200</name>
</gene>
<name>A0A6L3T3S6_9HYPH</name>
<evidence type="ECO:0000256" key="2">
    <source>
        <dbReference type="ARBA" id="ARBA00022679"/>
    </source>
</evidence>
<comment type="caution">
    <text evidence="3">The sequence shown here is derived from an EMBL/GenBank/DDBJ whole genome shotgun (WGS) entry which is preliminary data.</text>
</comment>
<dbReference type="Pfam" id="PF03808">
    <property type="entry name" value="Glyco_tran_WecG"/>
    <property type="match status" value="1"/>
</dbReference>